<dbReference type="InterPro" id="IPR036291">
    <property type="entry name" value="NAD(P)-bd_dom_sf"/>
</dbReference>
<dbReference type="InterPro" id="IPR013149">
    <property type="entry name" value="ADH-like_C"/>
</dbReference>
<dbReference type="Proteomes" id="UP000660729">
    <property type="component" value="Unassembled WGS sequence"/>
</dbReference>
<protein>
    <submittedName>
        <fullName evidence="2">Zinc-type alcohol dehydrogenase-like protein</fullName>
    </submittedName>
</protein>
<name>A0A8H6RC82_9PEZI</name>
<dbReference type="InterPro" id="IPR020843">
    <property type="entry name" value="ER"/>
</dbReference>
<dbReference type="InterPro" id="IPR013154">
    <property type="entry name" value="ADH-like_N"/>
</dbReference>
<dbReference type="PANTHER" id="PTHR45033:SF2">
    <property type="entry name" value="ZINC-TYPE ALCOHOL DEHYDROGENASE-LIKE PROTEIN C1773.06C"/>
    <property type="match status" value="1"/>
</dbReference>
<dbReference type="Pfam" id="PF00107">
    <property type="entry name" value="ADH_zinc_N"/>
    <property type="match status" value="1"/>
</dbReference>
<evidence type="ECO:0000313" key="3">
    <source>
        <dbReference type="Proteomes" id="UP000660729"/>
    </source>
</evidence>
<organism evidence="2 3">
    <name type="scientific">Pseudocercospora fuligena</name>
    <dbReference type="NCBI Taxonomy" id="685502"/>
    <lineage>
        <taxon>Eukaryota</taxon>
        <taxon>Fungi</taxon>
        <taxon>Dikarya</taxon>
        <taxon>Ascomycota</taxon>
        <taxon>Pezizomycotina</taxon>
        <taxon>Dothideomycetes</taxon>
        <taxon>Dothideomycetidae</taxon>
        <taxon>Mycosphaerellales</taxon>
        <taxon>Mycosphaerellaceae</taxon>
        <taxon>Pseudocercospora</taxon>
    </lineage>
</organism>
<gene>
    <name evidence="2" type="ORF">HII31_10348</name>
</gene>
<evidence type="ECO:0000313" key="2">
    <source>
        <dbReference type="EMBL" id="KAF7188284.1"/>
    </source>
</evidence>
<dbReference type="Gene3D" id="3.90.180.10">
    <property type="entry name" value="Medium-chain alcohol dehydrogenases, catalytic domain"/>
    <property type="match status" value="1"/>
</dbReference>
<dbReference type="GO" id="GO:0016491">
    <property type="term" value="F:oxidoreductase activity"/>
    <property type="evidence" value="ECO:0007669"/>
    <property type="project" value="InterPro"/>
</dbReference>
<reference evidence="2" key="1">
    <citation type="submission" date="2020-04" db="EMBL/GenBank/DDBJ databases">
        <title>Draft genome resource of the tomato pathogen Pseudocercospora fuligena.</title>
        <authorList>
            <person name="Zaccaron A."/>
        </authorList>
    </citation>
    <scope>NUCLEOTIDE SEQUENCE</scope>
    <source>
        <strain evidence="2">PF001</strain>
    </source>
</reference>
<dbReference type="SMART" id="SM00829">
    <property type="entry name" value="PKS_ER"/>
    <property type="match status" value="1"/>
</dbReference>
<dbReference type="OrthoDB" id="9930022at2759"/>
<dbReference type="SUPFAM" id="SSF50129">
    <property type="entry name" value="GroES-like"/>
    <property type="match status" value="1"/>
</dbReference>
<dbReference type="PANTHER" id="PTHR45033">
    <property type="match status" value="1"/>
</dbReference>
<comment type="caution">
    <text evidence="2">The sequence shown here is derived from an EMBL/GenBank/DDBJ whole genome shotgun (WGS) entry which is preliminary data.</text>
</comment>
<sequence>MIALEAVQVIEIMSNQAWKITAPGQVTLVDLDKPKPGPRQALIRLQAASLNYRDILVMNHDPSYPAMAKQDLIPCSDGAGVVEEAGPQSEWKAGDRVIIQPNTWVTGFDPRDFDMFKTMGGGAIDGTLRRYLVWDDDRLIKAPDGLTIEESSTLYTAGATAWNALVHGLFKLEPGMTVLTQGTGGVSCYAIQIAAAKGATVIATSSSDDKLQVAKKLGAKHLINYRKTPNWADEVLKATDGKGVDIVADVVGAASIEQVIKATRQVGLIRLLGVLGNSDEAVGITNSLLFGAKTRESRPLYVRCWTDTALVQPVLGAGSKELSQELADFLCEHQIHPPIAATFEFEQADKALEALKSLSVPGKIVVKI</sequence>
<dbReference type="AlphaFoldDB" id="A0A8H6RC82"/>
<feature type="domain" description="Enoyl reductase (ER)" evidence="1">
    <location>
        <begin position="21"/>
        <end position="366"/>
    </location>
</feature>
<accession>A0A8H6RC82</accession>
<dbReference type="Gene3D" id="3.40.50.720">
    <property type="entry name" value="NAD(P)-binding Rossmann-like Domain"/>
    <property type="match status" value="1"/>
</dbReference>
<dbReference type="EMBL" id="JABCIY010000211">
    <property type="protein sequence ID" value="KAF7188284.1"/>
    <property type="molecule type" value="Genomic_DNA"/>
</dbReference>
<dbReference type="Pfam" id="PF08240">
    <property type="entry name" value="ADH_N"/>
    <property type="match status" value="1"/>
</dbReference>
<dbReference type="InterPro" id="IPR011032">
    <property type="entry name" value="GroES-like_sf"/>
</dbReference>
<proteinExistence type="predicted"/>
<dbReference type="SUPFAM" id="SSF51735">
    <property type="entry name" value="NAD(P)-binding Rossmann-fold domains"/>
    <property type="match status" value="1"/>
</dbReference>
<dbReference type="CDD" id="cd08276">
    <property type="entry name" value="MDR7"/>
    <property type="match status" value="1"/>
</dbReference>
<evidence type="ECO:0000259" key="1">
    <source>
        <dbReference type="SMART" id="SM00829"/>
    </source>
</evidence>
<dbReference type="InterPro" id="IPR052711">
    <property type="entry name" value="Zinc_ADH-like"/>
</dbReference>
<keyword evidence="3" id="KW-1185">Reference proteome</keyword>